<feature type="region of interest" description="Disordered" evidence="1">
    <location>
        <begin position="106"/>
        <end position="127"/>
    </location>
</feature>
<feature type="compositionally biased region" description="Pro residues" evidence="1">
    <location>
        <begin position="114"/>
        <end position="123"/>
    </location>
</feature>
<dbReference type="EMBL" id="KZ305020">
    <property type="protein sequence ID" value="PIA60989.1"/>
    <property type="molecule type" value="Genomic_DNA"/>
</dbReference>
<gene>
    <name evidence="3" type="ORF">AQUCO_00300481v1</name>
</gene>
<keyword evidence="2" id="KW-0472">Membrane</keyword>
<keyword evidence="4" id="KW-1185">Reference proteome</keyword>
<dbReference type="PANTHER" id="PTHR34188:SF5">
    <property type="entry name" value="OS05G0131900 PROTEIN"/>
    <property type="match status" value="1"/>
</dbReference>
<dbReference type="InParanoid" id="A0A2G5EZ38"/>
<dbReference type="STRING" id="218851.A0A2G5EZ38"/>
<sequence>MDHHIVLEERDIIIDLEENGGTTSEDDRVVLGINQGSNLLCRDWSGSVGFNDSIRSEDLCVSSCNSYGFNSPQLDIDNGDLMIHKKETSGSETLSFLEKKLFKDKRKLTSSKNPPKPPRPPRGPSLNAADQKLIKEISELAMLRCARIEKIKTMKKMKAAKAASTNTNLYAMVITILFCLVIIVQAFN</sequence>
<accession>A0A2G5EZ38</accession>
<keyword evidence="2" id="KW-0812">Transmembrane</keyword>
<evidence type="ECO:0008006" key="5">
    <source>
        <dbReference type="Google" id="ProtNLM"/>
    </source>
</evidence>
<keyword evidence="2" id="KW-1133">Transmembrane helix</keyword>
<evidence type="ECO:0000313" key="4">
    <source>
        <dbReference type="Proteomes" id="UP000230069"/>
    </source>
</evidence>
<dbReference type="OrthoDB" id="909678at2759"/>
<organism evidence="3 4">
    <name type="scientific">Aquilegia coerulea</name>
    <name type="common">Rocky mountain columbine</name>
    <dbReference type="NCBI Taxonomy" id="218851"/>
    <lineage>
        <taxon>Eukaryota</taxon>
        <taxon>Viridiplantae</taxon>
        <taxon>Streptophyta</taxon>
        <taxon>Embryophyta</taxon>
        <taxon>Tracheophyta</taxon>
        <taxon>Spermatophyta</taxon>
        <taxon>Magnoliopsida</taxon>
        <taxon>Ranunculales</taxon>
        <taxon>Ranunculaceae</taxon>
        <taxon>Thalictroideae</taxon>
        <taxon>Aquilegia</taxon>
    </lineage>
</organism>
<dbReference type="Proteomes" id="UP000230069">
    <property type="component" value="Unassembled WGS sequence"/>
</dbReference>
<protein>
    <recommendedName>
        <fullName evidence="5">Transmembrane protein</fullName>
    </recommendedName>
</protein>
<proteinExistence type="predicted"/>
<evidence type="ECO:0000256" key="2">
    <source>
        <dbReference type="SAM" id="Phobius"/>
    </source>
</evidence>
<name>A0A2G5EZ38_AQUCA</name>
<dbReference type="PANTHER" id="PTHR34188">
    <property type="entry name" value="OS01G0299500 PROTEIN"/>
    <property type="match status" value="1"/>
</dbReference>
<evidence type="ECO:0000256" key="1">
    <source>
        <dbReference type="SAM" id="MobiDB-lite"/>
    </source>
</evidence>
<reference evidence="3 4" key="1">
    <citation type="submission" date="2017-09" db="EMBL/GenBank/DDBJ databases">
        <title>WGS assembly of Aquilegia coerulea Goldsmith.</title>
        <authorList>
            <person name="Hodges S."/>
            <person name="Kramer E."/>
            <person name="Nordborg M."/>
            <person name="Tomkins J."/>
            <person name="Borevitz J."/>
            <person name="Derieg N."/>
            <person name="Yan J."/>
            <person name="Mihaltcheva S."/>
            <person name="Hayes R.D."/>
            <person name="Rokhsar D."/>
        </authorList>
    </citation>
    <scope>NUCLEOTIDE SEQUENCE [LARGE SCALE GENOMIC DNA]</scope>
    <source>
        <strain evidence="4">cv. Goldsmith</strain>
    </source>
</reference>
<dbReference type="AlphaFoldDB" id="A0A2G5EZ38"/>
<evidence type="ECO:0000313" key="3">
    <source>
        <dbReference type="EMBL" id="PIA60989.1"/>
    </source>
</evidence>
<feature type="transmembrane region" description="Helical" evidence="2">
    <location>
        <begin position="167"/>
        <end position="187"/>
    </location>
</feature>